<gene>
    <name evidence="8" type="ORF">LTR84_005506</name>
</gene>
<evidence type="ECO:0000313" key="8">
    <source>
        <dbReference type="EMBL" id="KAK5049083.1"/>
    </source>
</evidence>
<sequence length="435" mass="48177">MNRETKILIVGAGAFGTSTAYYLAQRGYTSIRVLDRYAPPSCEAASTDISKVIRSDYNEPLYVRLGVEAIKVWESSELYRGLYHVPGWVLSAKERSVPFVKGSIETSRRLGVQGIDEFSRDQVRERFPMINGPLDDWNINVWNPTAGWADSGEALRRLALAAQEKGVSFISGSSGYARRLIISEDGVHCNGVTTEDGTTHYADIVVLATGAWTPSFIDLQGQLIAKGHSVAHIQLSPSEQQHFASMPVLDNLELDYFFPPGPDGVFKLAHSKFLTNTTRDSNSGIQTSIPHTFHDHPADDLPLEIEQAMRRNLSRVLPDLAARPFSYTRLCWDADTPDRHFLITPHPTHKGLFLACGGSAHGFKFMPILGKYIADMLEGTLEEDIARVWRWRPGQEAGTNLAHSDPEVELASLTGWQGGRRRREEGQAGGTSSKI</sequence>
<dbReference type="GO" id="GO:0008115">
    <property type="term" value="F:sarcosine oxidase activity"/>
    <property type="evidence" value="ECO:0007669"/>
    <property type="project" value="TreeGrafter"/>
</dbReference>
<protein>
    <recommendedName>
        <fullName evidence="7">FAD dependent oxidoreductase domain-containing protein</fullName>
    </recommendedName>
</protein>
<evidence type="ECO:0000256" key="6">
    <source>
        <dbReference type="SAM" id="MobiDB-lite"/>
    </source>
</evidence>
<dbReference type="Proteomes" id="UP001358417">
    <property type="component" value="Unassembled WGS sequence"/>
</dbReference>
<dbReference type="PANTHER" id="PTHR10961:SF46">
    <property type="entry name" value="PEROXISOMAL SARCOSINE OXIDASE"/>
    <property type="match status" value="1"/>
</dbReference>
<dbReference type="EMBL" id="JAVRRD010000020">
    <property type="protein sequence ID" value="KAK5049083.1"/>
    <property type="molecule type" value="Genomic_DNA"/>
</dbReference>
<dbReference type="InterPro" id="IPR045170">
    <property type="entry name" value="MTOX"/>
</dbReference>
<proteinExistence type="inferred from homology"/>
<accession>A0AAV9N4B5</accession>
<dbReference type="Gene3D" id="3.50.50.60">
    <property type="entry name" value="FAD/NAD(P)-binding domain"/>
    <property type="match status" value="1"/>
</dbReference>
<evidence type="ECO:0000259" key="7">
    <source>
        <dbReference type="Pfam" id="PF01266"/>
    </source>
</evidence>
<dbReference type="InterPro" id="IPR036188">
    <property type="entry name" value="FAD/NAD-bd_sf"/>
</dbReference>
<dbReference type="RefSeq" id="XP_064704288.1">
    <property type="nucleotide sequence ID" value="XM_064849074.1"/>
</dbReference>
<dbReference type="AlphaFoldDB" id="A0AAV9N4B5"/>
<dbReference type="Gene3D" id="3.30.9.10">
    <property type="entry name" value="D-Amino Acid Oxidase, subunit A, domain 2"/>
    <property type="match status" value="1"/>
</dbReference>
<evidence type="ECO:0000256" key="1">
    <source>
        <dbReference type="ARBA" id="ARBA00001974"/>
    </source>
</evidence>
<name>A0AAV9N4B5_9EURO</name>
<feature type="region of interest" description="Disordered" evidence="6">
    <location>
        <begin position="412"/>
        <end position="435"/>
    </location>
</feature>
<keyword evidence="5" id="KW-0560">Oxidoreductase</keyword>
<comment type="similarity">
    <text evidence="2">Belongs to the MSOX/MTOX family.</text>
</comment>
<evidence type="ECO:0000313" key="9">
    <source>
        <dbReference type="Proteomes" id="UP001358417"/>
    </source>
</evidence>
<keyword evidence="3" id="KW-0285">Flavoprotein</keyword>
<dbReference type="SUPFAM" id="SSF51905">
    <property type="entry name" value="FAD/NAD(P)-binding domain"/>
    <property type="match status" value="1"/>
</dbReference>
<keyword evidence="9" id="KW-1185">Reference proteome</keyword>
<organism evidence="8 9">
    <name type="scientific">Exophiala bonariae</name>
    <dbReference type="NCBI Taxonomy" id="1690606"/>
    <lineage>
        <taxon>Eukaryota</taxon>
        <taxon>Fungi</taxon>
        <taxon>Dikarya</taxon>
        <taxon>Ascomycota</taxon>
        <taxon>Pezizomycotina</taxon>
        <taxon>Eurotiomycetes</taxon>
        <taxon>Chaetothyriomycetidae</taxon>
        <taxon>Chaetothyriales</taxon>
        <taxon>Herpotrichiellaceae</taxon>
        <taxon>Exophiala</taxon>
    </lineage>
</organism>
<evidence type="ECO:0000256" key="4">
    <source>
        <dbReference type="ARBA" id="ARBA00022827"/>
    </source>
</evidence>
<evidence type="ECO:0000256" key="5">
    <source>
        <dbReference type="ARBA" id="ARBA00023002"/>
    </source>
</evidence>
<dbReference type="GO" id="GO:0050660">
    <property type="term" value="F:flavin adenine dinucleotide binding"/>
    <property type="evidence" value="ECO:0007669"/>
    <property type="project" value="InterPro"/>
</dbReference>
<dbReference type="PANTHER" id="PTHR10961">
    <property type="entry name" value="PEROXISOMAL SARCOSINE OXIDASE"/>
    <property type="match status" value="1"/>
</dbReference>
<comment type="cofactor">
    <cofactor evidence="1">
        <name>FAD</name>
        <dbReference type="ChEBI" id="CHEBI:57692"/>
    </cofactor>
</comment>
<keyword evidence="4" id="KW-0274">FAD</keyword>
<dbReference type="Pfam" id="PF01266">
    <property type="entry name" value="DAO"/>
    <property type="match status" value="1"/>
</dbReference>
<evidence type="ECO:0000256" key="2">
    <source>
        <dbReference type="ARBA" id="ARBA00010989"/>
    </source>
</evidence>
<evidence type="ECO:0000256" key="3">
    <source>
        <dbReference type="ARBA" id="ARBA00022630"/>
    </source>
</evidence>
<reference evidence="8 9" key="1">
    <citation type="submission" date="2023-08" db="EMBL/GenBank/DDBJ databases">
        <title>Black Yeasts Isolated from many extreme environments.</title>
        <authorList>
            <person name="Coleine C."/>
            <person name="Stajich J.E."/>
            <person name="Selbmann L."/>
        </authorList>
    </citation>
    <scope>NUCLEOTIDE SEQUENCE [LARGE SCALE GENOMIC DNA]</scope>
    <source>
        <strain evidence="8 9">CCFEE 5792</strain>
    </source>
</reference>
<dbReference type="InterPro" id="IPR006076">
    <property type="entry name" value="FAD-dep_OxRdtase"/>
</dbReference>
<feature type="domain" description="FAD dependent oxidoreductase" evidence="7">
    <location>
        <begin position="6"/>
        <end position="376"/>
    </location>
</feature>
<comment type="caution">
    <text evidence="8">The sequence shown here is derived from an EMBL/GenBank/DDBJ whole genome shotgun (WGS) entry which is preliminary data.</text>
</comment>
<dbReference type="GeneID" id="89973683"/>